<protein>
    <submittedName>
        <fullName evidence="2">DUF3375 domain-containing protein</fullName>
    </submittedName>
</protein>
<dbReference type="EMBL" id="JAXCEI010000001">
    <property type="protein sequence ID" value="MFA1537847.1"/>
    <property type="molecule type" value="Genomic_DNA"/>
</dbReference>
<organism evidence="2 3">
    <name type="scientific">Actinomadura monticuli</name>
    <dbReference type="NCBI Taxonomy" id="3097367"/>
    <lineage>
        <taxon>Bacteria</taxon>
        <taxon>Bacillati</taxon>
        <taxon>Actinomycetota</taxon>
        <taxon>Actinomycetes</taxon>
        <taxon>Streptosporangiales</taxon>
        <taxon>Thermomonosporaceae</taxon>
        <taxon>Actinomadura</taxon>
    </lineage>
</organism>
<gene>
    <name evidence="2" type="ORF">SM611_02805</name>
</gene>
<dbReference type="InterPro" id="IPR021804">
    <property type="entry name" value="DUF3375"/>
</dbReference>
<accession>A0ABV4Q3W6</accession>
<dbReference type="Proteomes" id="UP001569963">
    <property type="component" value="Unassembled WGS sequence"/>
</dbReference>
<evidence type="ECO:0000313" key="2">
    <source>
        <dbReference type="EMBL" id="MFA1537847.1"/>
    </source>
</evidence>
<feature type="region of interest" description="Disordered" evidence="1">
    <location>
        <begin position="593"/>
        <end position="622"/>
    </location>
</feature>
<evidence type="ECO:0000313" key="3">
    <source>
        <dbReference type="Proteomes" id="UP001569963"/>
    </source>
</evidence>
<dbReference type="Pfam" id="PF11855">
    <property type="entry name" value="DUF3375"/>
    <property type="match status" value="1"/>
</dbReference>
<sequence length="622" mass="68354">MPPRPSSETSRYRSARTCPSASAIRREPSCLSGSNGATSHRNKRVCTNSSDLRRSRSPVARHRRRRPAGPGRGMTDGGPARCALDRGGGGEVPGFGFRMRGVESQVVLWSAMGTRGVQGAYQGALRAFQNPMLDLLHRTYAPFVVTVLAMMFTPERPVVAVADAHAEIADALEQLRAAGYGEEGDQPLPSGNARDLCRQWVHAGWLVRQVADDVEVYRLSAHGVGALEVAGRVGGARTRVSESRVRTLLEAVERLAQDADPDVMARMARLQTEIDQRRRELDRLERGGAIDAVDDDQLLEAAENVLHLARELPADFARVAESIKAMQRDVVADLRQDVRPTGEVLREYLERGRQIMDATPEGRAFAGALRLIGDPAQIDDLWNLLRTVLRHGFTDLMPEPRRRELAEIARRIEQGVKEVLAAQRQASHVITTQVRNHDPMRDRQVDELLREVMSGLHAWVPKSRRGAVVAPLRRLPVADVRQLRQTLSDLRPPTPPTPLREWDEAEDVPDADTRAWGGPQYAELHAHLAAFAGDADSVDVAAAFRAADERIRRPVDLLGLLEIAHGSGMTGTEEVAVVDAVRPDRTRRRLAFGGVRAVNPANPANPRPADGAAGERPGNDDE</sequence>
<feature type="compositionally biased region" description="Low complexity" evidence="1">
    <location>
        <begin position="594"/>
        <end position="614"/>
    </location>
</feature>
<reference evidence="2 3" key="1">
    <citation type="submission" date="2023-11" db="EMBL/GenBank/DDBJ databases">
        <title>Actinomadura monticuli sp. nov., isolated from volcanic ash.</title>
        <authorList>
            <person name="Lee S.D."/>
            <person name="Yang H."/>
            <person name="Kim I.S."/>
        </authorList>
    </citation>
    <scope>NUCLEOTIDE SEQUENCE [LARGE SCALE GENOMIC DNA]</scope>
    <source>
        <strain evidence="2 3">DLS-62</strain>
    </source>
</reference>
<evidence type="ECO:0000256" key="1">
    <source>
        <dbReference type="SAM" id="MobiDB-lite"/>
    </source>
</evidence>
<comment type="caution">
    <text evidence="2">The sequence shown here is derived from an EMBL/GenBank/DDBJ whole genome shotgun (WGS) entry which is preliminary data.</text>
</comment>
<feature type="compositionally biased region" description="Basic residues" evidence="1">
    <location>
        <begin position="55"/>
        <end position="67"/>
    </location>
</feature>
<feature type="region of interest" description="Disordered" evidence="1">
    <location>
        <begin position="488"/>
        <end position="507"/>
    </location>
</feature>
<name>A0ABV4Q3W6_9ACTN</name>
<feature type="region of interest" description="Disordered" evidence="1">
    <location>
        <begin position="1"/>
        <end position="80"/>
    </location>
</feature>
<keyword evidence="3" id="KW-1185">Reference proteome</keyword>
<proteinExistence type="predicted"/>
<dbReference type="RefSeq" id="WP_371947175.1">
    <property type="nucleotide sequence ID" value="NZ_JAXCEI010000001.1"/>
</dbReference>
<feature type="compositionally biased region" description="Polar residues" evidence="1">
    <location>
        <begin position="31"/>
        <end position="50"/>
    </location>
</feature>